<dbReference type="Pfam" id="PF13685">
    <property type="entry name" value="Fe-ADH_2"/>
    <property type="match status" value="1"/>
</dbReference>
<gene>
    <name evidence="10" type="ORF">ACFSKK_07195</name>
</gene>
<accession>A0ABW5BV20</accession>
<dbReference type="SUPFAM" id="SSF56796">
    <property type="entry name" value="Dehydroquinate synthase-like"/>
    <property type="match status" value="1"/>
</dbReference>
<dbReference type="Gene3D" id="3.40.50.1970">
    <property type="match status" value="1"/>
</dbReference>
<dbReference type="PANTHER" id="PTHR43616:SF5">
    <property type="entry name" value="GLYCEROL DEHYDROGENASE 1"/>
    <property type="match status" value="1"/>
</dbReference>
<reference evidence="11" key="1">
    <citation type="journal article" date="2019" name="Int. J. Syst. Evol. Microbiol.">
        <title>The Global Catalogue of Microorganisms (GCM) 10K type strain sequencing project: providing services to taxonomists for standard genome sequencing and annotation.</title>
        <authorList>
            <consortium name="The Broad Institute Genomics Platform"/>
            <consortium name="The Broad Institute Genome Sequencing Center for Infectious Disease"/>
            <person name="Wu L."/>
            <person name="Ma J."/>
        </authorList>
    </citation>
    <scope>NUCLEOTIDE SEQUENCE [LARGE SCALE GENOMIC DNA]</scope>
    <source>
        <strain evidence="11">CGMCC 1.15474</strain>
    </source>
</reference>
<proteinExistence type="predicted"/>
<evidence type="ECO:0000256" key="9">
    <source>
        <dbReference type="ARBA" id="ARBA00023264"/>
    </source>
</evidence>
<keyword evidence="11" id="KW-1185">Reference proteome</keyword>
<keyword evidence="9" id="KW-1208">Phospholipid metabolism</keyword>
<evidence type="ECO:0000256" key="3">
    <source>
        <dbReference type="ARBA" id="ARBA00022723"/>
    </source>
</evidence>
<keyword evidence="2" id="KW-0444">Lipid biosynthesis</keyword>
<evidence type="ECO:0000256" key="4">
    <source>
        <dbReference type="ARBA" id="ARBA00022857"/>
    </source>
</evidence>
<sequence length="404" mass="44085">MITLNELKHQSKACTCGNNHYDILIDNIVISDQALQQVVPYLESKQFKKVAIIADEHTDDVVGKTISNLIREANIANSKSILQPNAQGDVVADEAALIEAMLGIPRDVDVVIAVGSGTIHDIVRFASFKMGKPFISVPTAPSVDGFNSMGAPVIIKGVKLTYQMQSPLAVFADLSILIGAPKEMIAAGFADMIGKYTSLADWKFSHLVADEPYCPLSARLTQEALDGCVNSVEQIIQAEKDGIKILMESLIQSGLAMLLVGHSSPASGGEHHLSHFWEMDFIKNAKTQVLHGAKVGVSTQLVLDLYKNQMLELIYSDDKLQELSTNKADAVLKQQDELVQVLKALPNSSDIAAMLKSLQGAVTPSDLGIPSELVSESLRKAHKLRDRYTMLKFWNEHVGLHEYV</sequence>
<keyword evidence="8" id="KW-0594">Phospholipid biosynthesis</keyword>
<keyword evidence="5 10" id="KW-0560">Oxidoreductase</keyword>
<evidence type="ECO:0000256" key="7">
    <source>
        <dbReference type="ARBA" id="ARBA00023098"/>
    </source>
</evidence>
<evidence type="ECO:0000256" key="5">
    <source>
        <dbReference type="ARBA" id="ARBA00023002"/>
    </source>
</evidence>
<keyword evidence="7" id="KW-0443">Lipid metabolism</keyword>
<evidence type="ECO:0000256" key="1">
    <source>
        <dbReference type="ARBA" id="ARBA00022490"/>
    </source>
</evidence>
<dbReference type="InterPro" id="IPR032837">
    <property type="entry name" value="G1PDH"/>
</dbReference>
<evidence type="ECO:0000256" key="8">
    <source>
        <dbReference type="ARBA" id="ARBA00023209"/>
    </source>
</evidence>
<evidence type="ECO:0000256" key="2">
    <source>
        <dbReference type="ARBA" id="ARBA00022516"/>
    </source>
</evidence>
<organism evidence="10 11">
    <name type="scientific">Metabacillus endolithicus</name>
    <dbReference type="NCBI Taxonomy" id="1535204"/>
    <lineage>
        <taxon>Bacteria</taxon>
        <taxon>Bacillati</taxon>
        <taxon>Bacillota</taxon>
        <taxon>Bacilli</taxon>
        <taxon>Bacillales</taxon>
        <taxon>Bacillaceae</taxon>
        <taxon>Metabacillus</taxon>
    </lineage>
</organism>
<dbReference type="CDD" id="cd08175">
    <property type="entry name" value="G1PDH"/>
    <property type="match status" value="1"/>
</dbReference>
<keyword evidence="3" id="KW-0479">Metal-binding</keyword>
<dbReference type="InterPro" id="IPR016205">
    <property type="entry name" value="Glycerol_DH"/>
</dbReference>
<protein>
    <submittedName>
        <fullName evidence="10">Sn-glycerol-1-phosphate dehydrogenase</fullName>
        <ecNumber evidence="10">1.1.1.261</ecNumber>
    </submittedName>
</protein>
<name>A0ABW5BV20_9BACI</name>
<evidence type="ECO:0000256" key="6">
    <source>
        <dbReference type="ARBA" id="ARBA00023027"/>
    </source>
</evidence>
<dbReference type="Gene3D" id="1.20.1090.10">
    <property type="entry name" value="Dehydroquinate synthase-like - alpha domain"/>
    <property type="match status" value="1"/>
</dbReference>
<keyword evidence="1" id="KW-0963">Cytoplasm</keyword>
<dbReference type="PANTHER" id="PTHR43616">
    <property type="entry name" value="GLYCEROL DEHYDROGENASE"/>
    <property type="match status" value="1"/>
</dbReference>
<dbReference type="Proteomes" id="UP001597318">
    <property type="component" value="Unassembled WGS sequence"/>
</dbReference>
<comment type="caution">
    <text evidence="10">The sequence shown here is derived from an EMBL/GenBank/DDBJ whole genome shotgun (WGS) entry which is preliminary data.</text>
</comment>
<dbReference type="GO" id="GO:0050492">
    <property type="term" value="F:glycerol-1-phosphate dehydrogenase [NAD(P)+] activity"/>
    <property type="evidence" value="ECO:0007669"/>
    <property type="project" value="UniProtKB-EC"/>
</dbReference>
<dbReference type="EC" id="1.1.1.261" evidence="10"/>
<evidence type="ECO:0000313" key="11">
    <source>
        <dbReference type="Proteomes" id="UP001597318"/>
    </source>
</evidence>
<dbReference type="RefSeq" id="WP_379050802.1">
    <property type="nucleotide sequence ID" value="NZ_JBHUIK010000001.1"/>
</dbReference>
<keyword evidence="4" id="KW-0521">NADP</keyword>
<dbReference type="EMBL" id="JBHUIK010000001">
    <property type="protein sequence ID" value="MFD2213479.1"/>
    <property type="molecule type" value="Genomic_DNA"/>
</dbReference>
<keyword evidence="6" id="KW-0520">NAD</keyword>
<evidence type="ECO:0000313" key="10">
    <source>
        <dbReference type="EMBL" id="MFD2213479.1"/>
    </source>
</evidence>